<feature type="region of interest" description="Disordered" evidence="1">
    <location>
        <begin position="210"/>
        <end position="241"/>
    </location>
</feature>
<proteinExistence type="predicted"/>
<name>A0A5C7J719_9BACT</name>
<evidence type="ECO:0000313" key="2">
    <source>
        <dbReference type="EMBL" id="TXG77385.1"/>
    </source>
</evidence>
<accession>A0A5C7J719</accession>
<dbReference type="Proteomes" id="UP000321026">
    <property type="component" value="Unassembled WGS sequence"/>
</dbReference>
<feature type="compositionally biased region" description="Polar residues" evidence="1">
    <location>
        <begin position="210"/>
        <end position="223"/>
    </location>
</feature>
<evidence type="ECO:0000256" key="1">
    <source>
        <dbReference type="SAM" id="MobiDB-lite"/>
    </source>
</evidence>
<sequence>MFNPQYAPRYVDRNRDHLQYFTVLFISFLQGCFSGREQGDFRWSGDIDKTEIVIADQNNMITDKYLPRIITVRGQTTPLPIMIKDFCEEDPATRAEKRSKLMDSSITFHCIAKLGIEAQYLAQQVQQYIDAYYRILHRKGIHKINRTLSISPETPANAVFNPEVVPEGVLIMVTCQFWYRHTFTVTPSDLPAAREVENYVTASVGGKDQSTVSTIRPSHTGVDSKNPDTKLDIQTPPLIKL</sequence>
<dbReference type="EMBL" id="SSDS01000047">
    <property type="protein sequence ID" value="TXG77385.1"/>
    <property type="molecule type" value="Genomic_DNA"/>
</dbReference>
<comment type="caution">
    <text evidence="2">The sequence shown here is derived from an EMBL/GenBank/DDBJ whole genome shotgun (WGS) entry which is preliminary data.</text>
</comment>
<protein>
    <submittedName>
        <fullName evidence="2">Uncharacterized protein</fullName>
    </submittedName>
</protein>
<gene>
    <name evidence="2" type="ORF">E6Q11_02895</name>
</gene>
<evidence type="ECO:0000313" key="3">
    <source>
        <dbReference type="Proteomes" id="UP000321026"/>
    </source>
</evidence>
<dbReference type="AlphaFoldDB" id="A0A5C7J719"/>
<organism evidence="2 3">
    <name type="scientific">Candidatus Dojkabacteria bacterium</name>
    <dbReference type="NCBI Taxonomy" id="2099670"/>
    <lineage>
        <taxon>Bacteria</taxon>
        <taxon>Candidatus Dojkabacteria</taxon>
    </lineage>
</organism>
<reference evidence="2 3" key="1">
    <citation type="submission" date="2018-09" db="EMBL/GenBank/DDBJ databases">
        <title>Metagenome Assembled Genomes from an Advanced Water Purification Facility.</title>
        <authorList>
            <person name="Stamps B.W."/>
            <person name="Spear J.R."/>
        </authorList>
    </citation>
    <scope>NUCLEOTIDE SEQUENCE [LARGE SCALE GENOMIC DNA]</scope>
    <source>
        <strain evidence="2">Bin_63_2</strain>
    </source>
</reference>